<sequence>MLDTFPPDLRGKWAAARVWAAHQAPYLAHALLALHPVAVDRDGLSRFPADTRWHVHVSPHELDRQSVREVGFWLVHQLTHLLREHARRCPATHWNDDRRRWNLAADAEINDDLAFGALPPQAATPKRLGLPDGGTAEQYWAALPNLDHTELLDGDCGSACDGLPRVWDHAGPGLSRTGARLTALDTARRIREHHRLRDDLPAGWLRWADHVLEPTVNWRRRLSASIRRGVADVAGRVDFTYRRPSRRSAALPHLVLPSLRRPLPSVALLIDTSGSVSDAMLAQAVAETAGVLRAVGVGRGLVKVISCDARAYRAQSLARISDLRLGGGGGTDLRTGFAAALALRPPPDLIIVLTDGLTPWPDRPPRTRVIIALLAAAQTPPWADTVLIGAAS</sequence>
<dbReference type="Pfam" id="PF09967">
    <property type="entry name" value="DUF2201"/>
    <property type="match status" value="1"/>
</dbReference>
<dbReference type="EMBL" id="JBHSBI010000006">
    <property type="protein sequence ID" value="MFC4008379.1"/>
    <property type="molecule type" value="Genomic_DNA"/>
</dbReference>
<reference evidence="4" key="1">
    <citation type="journal article" date="2019" name="Int. J. Syst. Evol. Microbiol.">
        <title>The Global Catalogue of Microorganisms (GCM) 10K type strain sequencing project: providing services to taxonomists for standard genome sequencing and annotation.</title>
        <authorList>
            <consortium name="The Broad Institute Genomics Platform"/>
            <consortium name="The Broad Institute Genome Sequencing Center for Infectious Disease"/>
            <person name="Wu L."/>
            <person name="Ma J."/>
        </authorList>
    </citation>
    <scope>NUCLEOTIDE SEQUENCE [LARGE SCALE GENOMIC DNA]</scope>
    <source>
        <strain evidence="4">TBRC 1276</strain>
    </source>
</reference>
<evidence type="ECO:0000259" key="2">
    <source>
        <dbReference type="Pfam" id="PF13203"/>
    </source>
</evidence>
<dbReference type="SUPFAM" id="SSF53300">
    <property type="entry name" value="vWA-like"/>
    <property type="match status" value="1"/>
</dbReference>
<dbReference type="RefSeq" id="WP_379528445.1">
    <property type="nucleotide sequence ID" value="NZ_JBHSBI010000006.1"/>
</dbReference>
<proteinExistence type="predicted"/>
<dbReference type="PANTHER" id="PTHR38730:SF1">
    <property type="entry name" value="SLL7028 PROTEIN"/>
    <property type="match status" value="1"/>
</dbReference>
<comment type="caution">
    <text evidence="3">The sequence shown here is derived from an EMBL/GenBank/DDBJ whole genome shotgun (WGS) entry which is preliminary data.</text>
</comment>
<dbReference type="CDD" id="cd00198">
    <property type="entry name" value="vWFA"/>
    <property type="match status" value="1"/>
</dbReference>
<dbReference type="PANTHER" id="PTHR38730">
    <property type="entry name" value="SLL7028 PROTEIN"/>
    <property type="match status" value="1"/>
</dbReference>
<protein>
    <submittedName>
        <fullName evidence="3">VWA-like domain-containing protein</fullName>
    </submittedName>
</protein>
<dbReference type="Pfam" id="PF13203">
    <property type="entry name" value="DUF2201_N"/>
    <property type="match status" value="1"/>
</dbReference>
<dbReference type="Proteomes" id="UP001595851">
    <property type="component" value="Unassembled WGS sequence"/>
</dbReference>
<name>A0ABV8G6D1_9ACTN</name>
<keyword evidence="4" id="KW-1185">Reference proteome</keyword>
<feature type="domain" description="VWA-like" evidence="1">
    <location>
        <begin position="266"/>
        <end position="386"/>
    </location>
</feature>
<dbReference type="InterPro" id="IPR018698">
    <property type="entry name" value="VWA-like_dom"/>
</dbReference>
<dbReference type="InterPro" id="IPR036465">
    <property type="entry name" value="vWFA_dom_sf"/>
</dbReference>
<evidence type="ECO:0000313" key="3">
    <source>
        <dbReference type="EMBL" id="MFC4008379.1"/>
    </source>
</evidence>
<dbReference type="InterPro" id="IPR025154">
    <property type="entry name" value="Put_metallopeptidase_dom"/>
</dbReference>
<organism evidence="3 4">
    <name type="scientific">Nonomuraea purpurea</name>
    <dbReference type="NCBI Taxonomy" id="1849276"/>
    <lineage>
        <taxon>Bacteria</taxon>
        <taxon>Bacillati</taxon>
        <taxon>Actinomycetota</taxon>
        <taxon>Actinomycetes</taxon>
        <taxon>Streptosporangiales</taxon>
        <taxon>Streptosporangiaceae</taxon>
        <taxon>Nonomuraea</taxon>
    </lineage>
</organism>
<evidence type="ECO:0000313" key="4">
    <source>
        <dbReference type="Proteomes" id="UP001595851"/>
    </source>
</evidence>
<evidence type="ECO:0000259" key="1">
    <source>
        <dbReference type="Pfam" id="PF09967"/>
    </source>
</evidence>
<gene>
    <name evidence="3" type="ORF">ACFOY2_14200</name>
</gene>
<feature type="domain" description="Putative metallopeptidase" evidence="2">
    <location>
        <begin position="14"/>
        <end position="259"/>
    </location>
</feature>
<accession>A0ABV8G6D1</accession>